<organism evidence="1 2">
    <name type="scientific">Saccharothrix violaceirubra</name>
    <dbReference type="NCBI Taxonomy" id="413306"/>
    <lineage>
        <taxon>Bacteria</taxon>
        <taxon>Bacillati</taxon>
        <taxon>Actinomycetota</taxon>
        <taxon>Actinomycetes</taxon>
        <taxon>Pseudonocardiales</taxon>
        <taxon>Pseudonocardiaceae</taxon>
        <taxon>Saccharothrix</taxon>
    </lineage>
</organism>
<gene>
    <name evidence="1" type="ORF">F4559_005853</name>
</gene>
<protein>
    <submittedName>
        <fullName evidence="1">Uncharacterized protein</fullName>
    </submittedName>
</protein>
<name>A0A7W7WYF9_9PSEU</name>
<accession>A0A7W7WYF9</accession>
<reference evidence="1 2" key="1">
    <citation type="submission" date="2020-08" db="EMBL/GenBank/DDBJ databases">
        <title>Sequencing the genomes of 1000 actinobacteria strains.</title>
        <authorList>
            <person name="Klenk H.-P."/>
        </authorList>
    </citation>
    <scope>NUCLEOTIDE SEQUENCE [LARGE SCALE GENOMIC DNA]</scope>
    <source>
        <strain evidence="1 2">DSM 45084</strain>
    </source>
</reference>
<evidence type="ECO:0000313" key="2">
    <source>
        <dbReference type="Proteomes" id="UP000542674"/>
    </source>
</evidence>
<dbReference type="AlphaFoldDB" id="A0A7W7WYF9"/>
<dbReference type="Proteomes" id="UP000542674">
    <property type="component" value="Unassembled WGS sequence"/>
</dbReference>
<comment type="caution">
    <text evidence="1">The sequence shown here is derived from an EMBL/GenBank/DDBJ whole genome shotgun (WGS) entry which is preliminary data.</text>
</comment>
<evidence type="ECO:0000313" key="1">
    <source>
        <dbReference type="EMBL" id="MBB4968494.1"/>
    </source>
</evidence>
<dbReference type="EMBL" id="JACHJS010000001">
    <property type="protein sequence ID" value="MBB4968494.1"/>
    <property type="molecule type" value="Genomic_DNA"/>
</dbReference>
<proteinExistence type="predicted"/>
<keyword evidence="2" id="KW-1185">Reference proteome</keyword>
<sequence length="32" mass="3717">MEYRSSDHFSIIDRHSASDLGQNIAIWFAVYS</sequence>